<accession>A0A2I0JQ32</accession>
<dbReference type="InterPro" id="IPR024752">
    <property type="entry name" value="Myb/SANT-like_dom"/>
</dbReference>
<dbReference type="InterPro" id="IPR005554">
    <property type="entry name" value="NOL6/Upt22"/>
</dbReference>
<dbReference type="GO" id="GO:0032040">
    <property type="term" value="C:small-subunit processome"/>
    <property type="evidence" value="ECO:0007669"/>
    <property type="project" value="TreeGrafter"/>
</dbReference>
<feature type="compositionally biased region" description="Basic residues" evidence="2">
    <location>
        <begin position="38"/>
        <end position="47"/>
    </location>
</feature>
<dbReference type="Proteomes" id="UP000233551">
    <property type="component" value="Unassembled WGS sequence"/>
</dbReference>
<feature type="region of interest" description="Disordered" evidence="2">
    <location>
        <begin position="1"/>
        <end position="47"/>
    </location>
</feature>
<dbReference type="GO" id="GO:0034456">
    <property type="term" value="C:UTP-C complex"/>
    <property type="evidence" value="ECO:0007669"/>
    <property type="project" value="TreeGrafter"/>
</dbReference>
<dbReference type="STRING" id="22663.A0A2I0JQ32"/>
<evidence type="ECO:0000313" key="5">
    <source>
        <dbReference type="EMBL" id="PKI58003.1"/>
    </source>
</evidence>
<comment type="caution">
    <text evidence="5">The sequence shown here is derived from an EMBL/GenBank/DDBJ whole genome shotgun (WGS) entry which is preliminary data.</text>
</comment>
<reference evidence="5 6" key="1">
    <citation type="submission" date="2017-11" db="EMBL/GenBank/DDBJ databases">
        <title>De-novo sequencing of pomegranate (Punica granatum L.) genome.</title>
        <authorList>
            <person name="Akparov Z."/>
            <person name="Amiraslanov A."/>
            <person name="Hajiyeva S."/>
            <person name="Abbasov M."/>
            <person name="Kaur K."/>
            <person name="Hamwieh A."/>
            <person name="Solovyev V."/>
            <person name="Salamov A."/>
            <person name="Braich B."/>
            <person name="Kosarev P."/>
            <person name="Mahmoud A."/>
            <person name="Hajiyev E."/>
            <person name="Babayeva S."/>
            <person name="Izzatullayeva V."/>
            <person name="Mammadov A."/>
            <person name="Mammadov A."/>
            <person name="Sharifova S."/>
            <person name="Ojaghi J."/>
            <person name="Eynullazada K."/>
            <person name="Bayramov B."/>
            <person name="Abdulazimova A."/>
            <person name="Shahmuradov I."/>
        </authorList>
    </citation>
    <scope>NUCLEOTIDE SEQUENCE [LARGE SCALE GENOMIC DNA]</scope>
    <source>
        <strain evidence="6">cv. AG2017</strain>
        <tissue evidence="5">Leaf</tissue>
    </source>
</reference>
<comment type="similarity">
    <text evidence="1">Belongs to the NRAP family.</text>
</comment>
<evidence type="ECO:0000259" key="3">
    <source>
        <dbReference type="Pfam" id="PF03813"/>
    </source>
</evidence>
<keyword evidence="1" id="KW-0694">RNA-binding</keyword>
<dbReference type="AlphaFoldDB" id="A0A2I0JQ32"/>
<dbReference type="EMBL" id="PGOL01001449">
    <property type="protein sequence ID" value="PKI58003.1"/>
    <property type="molecule type" value="Genomic_DNA"/>
</dbReference>
<evidence type="ECO:0008006" key="7">
    <source>
        <dbReference type="Google" id="ProtNLM"/>
    </source>
</evidence>
<evidence type="ECO:0000259" key="4">
    <source>
        <dbReference type="Pfam" id="PF12776"/>
    </source>
</evidence>
<keyword evidence="1" id="KW-0539">Nucleus</keyword>
<evidence type="ECO:0000313" key="6">
    <source>
        <dbReference type="Proteomes" id="UP000233551"/>
    </source>
</evidence>
<keyword evidence="6" id="KW-1185">Reference proteome</keyword>
<feature type="compositionally biased region" description="Basic residues" evidence="2">
    <location>
        <begin position="289"/>
        <end position="298"/>
    </location>
</feature>
<name>A0A2I0JQ32_PUNGR</name>
<dbReference type="PANTHER" id="PTHR17972">
    <property type="entry name" value="NUCLEOLAR RNA-ASSOCIATED PROTEIN"/>
    <property type="match status" value="1"/>
</dbReference>
<sequence>MLDNRVGSHRASPPKEKPPGRALGRTGRVGPNGLGLGLRRKRNGRRPVSRRAVGIAWNGGDGAVGGNSHPWTPRRQALPGLPERFFFSRLAVQRQPINAAWPYPLCRLLSQGELLFKQIFPYPSASRASGPLPQLLHLLPCQFKQQRQAAKFGPLPLPSLLKRVDCDFTVPYPNPSYWYCSATEMAPKGEGIVEWTDELQSAFVDIMVDKFQRTHTSSWKLKDWEQISRELEEKFPSVILGADKVKTKAQRLKTQYTQFTELIQHTGVEGSGDSDEPTHEAEEPVVTGSRRRVRKRGSNNKSQLQELIDLYKESKVKKDKAKNSSPLESKKSKWEGRHTTLEFFMMPQRYRHSLHHKADCFLKIDYLDYRYFAKRCLYLCVIKKYMKLSQLFSNVEWYAAVKLAEVPGFSVRIVPTATFVFDSSKLKPKCNNVRSLREEAIFQATPRYNSSILEDMFMVENVEFVNRTFREWKSLRDALILLKAWLVREVPCTCTMV</sequence>
<dbReference type="GO" id="GO:0006364">
    <property type="term" value="P:rRNA processing"/>
    <property type="evidence" value="ECO:0007669"/>
    <property type="project" value="TreeGrafter"/>
</dbReference>
<dbReference type="GO" id="GO:0032545">
    <property type="term" value="C:CURI complex"/>
    <property type="evidence" value="ECO:0007669"/>
    <property type="project" value="TreeGrafter"/>
</dbReference>
<dbReference type="Pfam" id="PF12776">
    <property type="entry name" value="Myb_DNA-bind_3"/>
    <property type="match status" value="1"/>
</dbReference>
<comment type="subcellular location">
    <subcellularLocation>
        <location evidence="1">Nucleus</location>
        <location evidence="1">Nucleolus</location>
    </subcellularLocation>
</comment>
<feature type="domain" description="Myb/SANT-like" evidence="4">
    <location>
        <begin position="194"/>
        <end position="268"/>
    </location>
</feature>
<feature type="region of interest" description="Disordered" evidence="2">
    <location>
        <begin position="267"/>
        <end position="300"/>
    </location>
</feature>
<evidence type="ECO:0000256" key="2">
    <source>
        <dbReference type="SAM" id="MobiDB-lite"/>
    </source>
</evidence>
<evidence type="ECO:0000256" key="1">
    <source>
        <dbReference type="RuleBase" id="RU364032"/>
    </source>
</evidence>
<dbReference type="InterPro" id="IPR035082">
    <property type="entry name" value="Nrap_D1"/>
</dbReference>
<dbReference type="Pfam" id="PF03813">
    <property type="entry name" value="Nrap"/>
    <property type="match status" value="1"/>
</dbReference>
<proteinExistence type="inferred from homology"/>
<organism evidence="5 6">
    <name type="scientific">Punica granatum</name>
    <name type="common">Pomegranate</name>
    <dbReference type="NCBI Taxonomy" id="22663"/>
    <lineage>
        <taxon>Eukaryota</taxon>
        <taxon>Viridiplantae</taxon>
        <taxon>Streptophyta</taxon>
        <taxon>Embryophyta</taxon>
        <taxon>Tracheophyta</taxon>
        <taxon>Spermatophyta</taxon>
        <taxon>Magnoliopsida</taxon>
        <taxon>eudicotyledons</taxon>
        <taxon>Gunneridae</taxon>
        <taxon>Pentapetalae</taxon>
        <taxon>rosids</taxon>
        <taxon>malvids</taxon>
        <taxon>Myrtales</taxon>
        <taxon>Lythraceae</taxon>
        <taxon>Punica</taxon>
    </lineage>
</organism>
<protein>
    <recommendedName>
        <fullName evidence="7">Myb/SANT-like domain-containing protein</fullName>
    </recommendedName>
</protein>
<gene>
    <name evidence="5" type="ORF">CRG98_021583</name>
</gene>
<dbReference type="GO" id="GO:0003723">
    <property type="term" value="F:RNA binding"/>
    <property type="evidence" value="ECO:0007669"/>
    <property type="project" value="UniProtKB-KW"/>
</dbReference>
<dbReference type="GO" id="GO:0006409">
    <property type="term" value="P:tRNA export from nucleus"/>
    <property type="evidence" value="ECO:0007669"/>
    <property type="project" value="TreeGrafter"/>
</dbReference>
<feature type="domain" description="Nrap protein" evidence="3">
    <location>
        <begin position="359"/>
        <end position="469"/>
    </location>
</feature>
<dbReference type="PANTHER" id="PTHR17972:SF0">
    <property type="entry name" value="NUCLEOLAR PROTEIN 6"/>
    <property type="match status" value="1"/>
</dbReference>